<comment type="caution">
    <text evidence="3">The sequence shown here is derived from an EMBL/GenBank/DDBJ whole genome shotgun (WGS) entry which is preliminary data.</text>
</comment>
<protein>
    <submittedName>
        <fullName evidence="3">Methylitaconate delta2-delta3-isomerase</fullName>
    </submittedName>
</protein>
<sequence length="364" mass="38352">MQVRAVWMRGGTSKCWVFENAALSGTGLTVDQVLLRAFGSPDTRQLDGVGGGTSTTSKAVIVSRSERPDVDVDFTFAQVGIEEAKVDWGSNCGNCSATVGLYAIEQGWVDATHPRTRVNVFNENTNQLIVETISTPGGQLPAQPDDMMIGTPFGGHKVLLGFRSPEGATTGALFPAGQRQSELQVEDSVVKVSMVDAGAPTILIPASELNLDPSSYGDWKTAVTGLLPQIENIRRHAAVAMGLAENPRVAARAIPKIGIVSDSPDQGADIQILMFSMGKPHPAIPITASIALTKAVLEPGTLAHVPAADPQRLRIRTPVGVIETHHEVTLSGTEVGVVRTARSIAEAELFVPEGDPSLITVGAV</sequence>
<accession>A0A430I1M7</accession>
<evidence type="ECO:0000313" key="3">
    <source>
        <dbReference type="EMBL" id="RSZ65614.1"/>
    </source>
</evidence>
<proteinExistence type="inferred from homology"/>
<comment type="similarity">
    <text evidence="1">Belongs to the PrpF family.</text>
</comment>
<dbReference type="AlphaFoldDB" id="A0A430I1M7"/>
<keyword evidence="2 3" id="KW-0413">Isomerase</keyword>
<dbReference type="InterPro" id="IPR007400">
    <property type="entry name" value="PrpF-like"/>
</dbReference>
<name>A0A430I1M7_9CORY</name>
<evidence type="ECO:0000256" key="1">
    <source>
        <dbReference type="ARBA" id="ARBA00007673"/>
    </source>
</evidence>
<dbReference type="Gene3D" id="3.10.310.10">
    <property type="entry name" value="Diaminopimelate Epimerase, Chain A, domain 1"/>
    <property type="match status" value="2"/>
</dbReference>
<dbReference type="PANTHER" id="PTHR43709:SF2">
    <property type="entry name" value="DUF453 DOMAIN PROTEIN (AFU_ORTHOLOGUE AFUA_6G00360)"/>
    <property type="match status" value="1"/>
</dbReference>
<dbReference type="EMBL" id="RXHJ01000002">
    <property type="protein sequence ID" value="RSZ65614.1"/>
    <property type="molecule type" value="Genomic_DNA"/>
</dbReference>
<evidence type="ECO:0000256" key="2">
    <source>
        <dbReference type="ARBA" id="ARBA00023235"/>
    </source>
</evidence>
<dbReference type="RefSeq" id="WP_126119709.1">
    <property type="nucleotide sequence ID" value="NZ_RXHJ01000002.1"/>
</dbReference>
<dbReference type="OrthoDB" id="9779763at2"/>
<dbReference type="Pfam" id="PF04303">
    <property type="entry name" value="PrpF"/>
    <property type="match status" value="1"/>
</dbReference>
<gene>
    <name evidence="3" type="ORF">EAH68_02380</name>
</gene>
<keyword evidence="4" id="KW-1185">Reference proteome</keyword>
<reference evidence="3 4" key="1">
    <citation type="submission" date="2018-12" db="EMBL/GenBank/DDBJ databases">
        <title>YIM 101343 draft genome.</title>
        <authorList>
            <person name="Chen X."/>
        </authorList>
    </citation>
    <scope>NUCLEOTIDE SEQUENCE [LARGE SCALE GENOMIC DNA]</scope>
    <source>
        <strain evidence="3 4">YIM 101343</strain>
    </source>
</reference>
<dbReference type="PANTHER" id="PTHR43709">
    <property type="entry name" value="ACONITATE ISOMERASE-RELATED"/>
    <property type="match status" value="1"/>
</dbReference>
<organism evidence="3 4">
    <name type="scientific">Corynebacterium hylobatis</name>
    <dbReference type="NCBI Taxonomy" id="1859290"/>
    <lineage>
        <taxon>Bacteria</taxon>
        <taxon>Bacillati</taxon>
        <taxon>Actinomycetota</taxon>
        <taxon>Actinomycetes</taxon>
        <taxon>Mycobacteriales</taxon>
        <taxon>Corynebacteriaceae</taxon>
        <taxon>Corynebacterium</taxon>
    </lineage>
</organism>
<dbReference type="SUPFAM" id="SSF54506">
    <property type="entry name" value="Diaminopimelate epimerase-like"/>
    <property type="match status" value="2"/>
</dbReference>
<dbReference type="Proteomes" id="UP000274907">
    <property type="component" value="Unassembled WGS sequence"/>
</dbReference>
<dbReference type="GO" id="GO:0016853">
    <property type="term" value="F:isomerase activity"/>
    <property type="evidence" value="ECO:0007669"/>
    <property type="project" value="UniProtKB-KW"/>
</dbReference>
<evidence type="ECO:0000313" key="4">
    <source>
        <dbReference type="Proteomes" id="UP000274907"/>
    </source>
</evidence>